<reference evidence="4 5" key="1">
    <citation type="submission" date="2022-10" db="EMBL/GenBank/DDBJ databases">
        <authorList>
            <person name="Xie J."/>
            <person name="Shen N."/>
        </authorList>
    </citation>
    <scope>NUCLEOTIDE SEQUENCE [LARGE SCALE GENOMIC DNA]</scope>
    <source>
        <strain evidence="4 5">YIM65594</strain>
    </source>
</reference>
<evidence type="ECO:0000313" key="5">
    <source>
        <dbReference type="Proteomes" id="UP001354931"/>
    </source>
</evidence>
<evidence type="ECO:0000313" key="4">
    <source>
        <dbReference type="EMBL" id="MEB8339776.1"/>
    </source>
</evidence>
<feature type="domain" description="Leucine-binding protein" evidence="3">
    <location>
        <begin position="60"/>
        <end position="376"/>
    </location>
</feature>
<comment type="similarity">
    <text evidence="1">Belongs to the leucine-binding protein family.</text>
</comment>
<evidence type="ECO:0000259" key="3">
    <source>
        <dbReference type="Pfam" id="PF13458"/>
    </source>
</evidence>
<name>A0ABU6F6Z0_9ACTN</name>
<protein>
    <submittedName>
        <fullName evidence="4">ABC transporter substrate-binding protein</fullName>
    </submittedName>
</protein>
<dbReference type="SUPFAM" id="SSF53822">
    <property type="entry name" value="Periplasmic binding protein-like I"/>
    <property type="match status" value="1"/>
</dbReference>
<dbReference type="Proteomes" id="UP001354931">
    <property type="component" value="Unassembled WGS sequence"/>
</dbReference>
<dbReference type="InterPro" id="IPR028082">
    <property type="entry name" value="Peripla_BP_I"/>
</dbReference>
<evidence type="ECO:0000256" key="1">
    <source>
        <dbReference type="ARBA" id="ARBA00010062"/>
    </source>
</evidence>
<proteinExistence type="inferred from homology"/>
<comment type="caution">
    <text evidence="4">The sequence shown here is derived from an EMBL/GenBank/DDBJ whole genome shotgun (WGS) entry which is preliminary data.</text>
</comment>
<accession>A0ABU6F6Z0</accession>
<evidence type="ECO:0000256" key="2">
    <source>
        <dbReference type="ARBA" id="ARBA00022729"/>
    </source>
</evidence>
<dbReference type="PROSITE" id="PS51257">
    <property type="entry name" value="PROKAR_LIPOPROTEIN"/>
    <property type="match status" value="1"/>
</dbReference>
<dbReference type="Pfam" id="PF13458">
    <property type="entry name" value="Peripla_BP_6"/>
    <property type="match status" value="1"/>
</dbReference>
<dbReference type="InterPro" id="IPR028081">
    <property type="entry name" value="Leu-bd"/>
</dbReference>
<dbReference type="Gene3D" id="3.40.50.2300">
    <property type="match status" value="2"/>
</dbReference>
<keyword evidence="2" id="KW-0732">Signal</keyword>
<gene>
    <name evidence="4" type="ORF">OKJ99_20000</name>
</gene>
<dbReference type="EMBL" id="JAOZYC010000123">
    <property type="protein sequence ID" value="MEB8339776.1"/>
    <property type="molecule type" value="Genomic_DNA"/>
</dbReference>
<sequence length="427" mass="45021">MTGRLPSTRNRIVPRSHIRTAAVLLSAALVAGCGLVPGDAKGAGERPVTVMTWAPEKTKATNMPGMPAMARAYARWINAHGGIGGRPLKVLTCNDHNDSVDAARCARSAVEHDAVAVVGSYSQHSDAFLPPLESAGIPYIGGYGATDAEFTSPLSYPVNGGQAALLAGNGRQLSGPCARTVLIRPDSIAGDQLAPLLNSGLALRHRPAAVDVLAADDATDYADQARRALDTASRAPQGEGCVAAVLGERTNTFFDSFRRLREEYPSVRTATVLGSVDQTVVDRSGGPESPYEGAYVTSWYPASGDARWAPMKRAINEQAFGDNRIDPADAGVQTTWIAYEVLRQVIESIGGGAVTSRTVRTALDDDLSVTTGGLTPPLRWGYDHMSPVGDFPRLVNARVTFQKVVSGRLKATRKASVDVTGTLAGLS</sequence>
<keyword evidence="5" id="KW-1185">Reference proteome</keyword>
<dbReference type="RefSeq" id="WP_326018181.1">
    <property type="nucleotide sequence ID" value="NZ_JAOZYC010000123.1"/>
</dbReference>
<organism evidence="4 5">
    <name type="scientific">Streptomyces endophyticus</name>
    <dbReference type="NCBI Taxonomy" id="714166"/>
    <lineage>
        <taxon>Bacteria</taxon>
        <taxon>Bacillati</taxon>
        <taxon>Actinomycetota</taxon>
        <taxon>Actinomycetes</taxon>
        <taxon>Kitasatosporales</taxon>
        <taxon>Streptomycetaceae</taxon>
        <taxon>Streptomyces</taxon>
    </lineage>
</organism>